<dbReference type="InterPro" id="IPR010998">
    <property type="entry name" value="Integrase_recombinase_N"/>
</dbReference>
<dbReference type="Pfam" id="PF00589">
    <property type="entry name" value="Phage_integrase"/>
    <property type="match status" value="1"/>
</dbReference>
<keyword evidence="4" id="KW-0233">DNA recombination</keyword>
<dbReference type="Pfam" id="PF14659">
    <property type="entry name" value="Phage_int_SAM_3"/>
    <property type="match status" value="1"/>
</dbReference>
<dbReference type="Gene3D" id="1.10.150.130">
    <property type="match status" value="1"/>
</dbReference>
<dbReference type="PROSITE" id="PS51898">
    <property type="entry name" value="TYR_RECOMBINASE"/>
    <property type="match status" value="1"/>
</dbReference>
<evidence type="ECO:0000256" key="2">
    <source>
        <dbReference type="ARBA" id="ARBA00022908"/>
    </source>
</evidence>
<keyword evidence="2" id="KW-0229">DNA integration</keyword>
<dbReference type="CDD" id="cd01189">
    <property type="entry name" value="INT_ICEBs1_C_like"/>
    <property type="match status" value="1"/>
</dbReference>
<dbReference type="GO" id="GO:0015074">
    <property type="term" value="P:DNA integration"/>
    <property type="evidence" value="ECO:0007669"/>
    <property type="project" value="UniProtKB-KW"/>
</dbReference>
<dbReference type="PANTHER" id="PTHR30349">
    <property type="entry name" value="PHAGE INTEGRASE-RELATED"/>
    <property type="match status" value="1"/>
</dbReference>
<dbReference type="AlphaFoldDB" id="A0A1B7KPA5"/>
<comment type="similarity">
    <text evidence="1">Belongs to the 'phage' integrase family.</text>
</comment>
<sequence>MAKGHVRPRGNNKWQLEVDLGSYVDPKTGKKKRNRKYKTITAKGARQAELELAKFVAEVTGDGYFEPEKINFVDFVQNEWIPKCAKKRLAPTTFENYMECVRNRILPAFQYLRMDQIKPKHIIDFLDNLEENGMRMDGKGGKLSSSRIYYHYRILNNIFNFAQEIQIIKENPVKMVKKPKVEYKETEVYTDEEVAHLLECLESETQVPHWQIIIKLAIITGMRRSELCGLEFKHFDYENGLVRVRQALTYTKTNGYEIHEIRKGNRTARQRDIHIPLSLATEVKKLELQRKKERLAAEKLWMDGKYNFILCDETGKPFNPNSLKNWWERFIKRHKLKYINIHALRHTSATLLINEGVHAKIISERLGHSDIKTTMNIYGHSLKQADKLATEKLESVLKRSAKKSI</sequence>
<dbReference type="SUPFAM" id="SSF56349">
    <property type="entry name" value="DNA breaking-rejoining enzymes"/>
    <property type="match status" value="1"/>
</dbReference>
<evidence type="ECO:0000256" key="4">
    <source>
        <dbReference type="ARBA" id="ARBA00023172"/>
    </source>
</evidence>
<gene>
    <name evidence="6" type="ORF">A7K69_10945</name>
</gene>
<proteinExistence type="inferred from homology"/>
<dbReference type="OrthoDB" id="9803188at2"/>
<evidence type="ECO:0000313" key="7">
    <source>
        <dbReference type="Proteomes" id="UP000078290"/>
    </source>
</evidence>
<dbReference type="InterPro" id="IPR011010">
    <property type="entry name" value="DNA_brk_join_enz"/>
</dbReference>
<dbReference type="InterPro" id="IPR004107">
    <property type="entry name" value="Integrase_SAM-like_N"/>
</dbReference>
<comment type="caution">
    <text evidence="6">The sequence shown here is derived from an EMBL/GenBank/DDBJ whole genome shotgun (WGS) entry which is preliminary data.</text>
</comment>
<dbReference type="GO" id="GO:0006310">
    <property type="term" value="P:DNA recombination"/>
    <property type="evidence" value="ECO:0007669"/>
    <property type="project" value="UniProtKB-KW"/>
</dbReference>
<evidence type="ECO:0000256" key="3">
    <source>
        <dbReference type="ARBA" id="ARBA00023125"/>
    </source>
</evidence>
<feature type="domain" description="Tyr recombinase" evidence="5">
    <location>
        <begin position="184"/>
        <end position="391"/>
    </location>
</feature>
<dbReference type="EMBL" id="LXMA01000038">
    <property type="protein sequence ID" value="OAT71916.1"/>
    <property type="molecule type" value="Genomic_DNA"/>
</dbReference>
<dbReference type="InterPro" id="IPR013762">
    <property type="entry name" value="Integrase-like_cat_sf"/>
</dbReference>
<evidence type="ECO:0000313" key="6">
    <source>
        <dbReference type="EMBL" id="OAT71916.1"/>
    </source>
</evidence>
<dbReference type="PANTHER" id="PTHR30349:SF41">
    <property type="entry name" value="INTEGRASE_RECOMBINASE PROTEIN MJ0367-RELATED"/>
    <property type="match status" value="1"/>
</dbReference>
<dbReference type="GO" id="GO:0003677">
    <property type="term" value="F:DNA binding"/>
    <property type="evidence" value="ECO:0007669"/>
    <property type="project" value="UniProtKB-KW"/>
</dbReference>
<organism evidence="6 7">
    <name type="scientific">Parageobacillus thermoglucosidasius</name>
    <name type="common">Geobacillus thermoglucosidasius</name>
    <dbReference type="NCBI Taxonomy" id="1426"/>
    <lineage>
        <taxon>Bacteria</taxon>
        <taxon>Bacillati</taxon>
        <taxon>Bacillota</taxon>
        <taxon>Bacilli</taxon>
        <taxon>Bacillales</taxon>
        <taxon>Anoxybacillaceae</taxon>
        <taxon>Parageobacillus</taxon>
    </lineage>
</organism>
<dbReference type="Gene3D" id="1.10.443.10">
    <property type="entry name" value="Intergrase catalytic core"/>
    <property type="match status" value="1"/>
</dbReference>
<protein>
    <recommendedName>
        <fullName evidence="5">Tyr recombinase domain-containing protein</fullName>
    </recommendedName>
</protein>
<dbReference type="RefSeq" id="WP_064552421.1">
    <property type="nucleotide sequence ID" value="NZ_LXMA01000038.1"/>
</dbReference>
<accession>A0A1B7KPA5</accession>
<evidence type="ECO:0000259" key="5">
    <source>
        <dbReference type="PROSITE" id="PS51898"/>
    </source>
</evidence>
<dbReference type="InterPro" id="IPR002104">
    <property type="entry name" value="Integrase_catalytic"/>
</dbReference>
<dbReference type="Proteomes" id="UP000078290">
    <property type="component" value="Unassembled WGS sequence"/>
</dbReference>
<evidence type="ECO:0000256" key="1">
    <source>
        <dbReference type="ARBA" id="ARBA00008857"/>
    </source>
</evidence>
<reference evidence="7" key="1">
    <citation type="submission" date="2016-05" db="EMBL/GenBank/DDBJ databases">
        <authorList>
            <person name="Wang W."/>
            <person name="Zhu L."/>
        </authorList>
    </citation>
    <scope>NUCLEOTIDE SEQUENCE [LARGE SCALE GENOMIC DNA]</scope>
    <source>
        <strain evidence="7">W-2</strain>
    </source>
</reference>
<name>A0A1B7KPA5_PARTM</name>
<keyword evidence="3" id="KW-0238">DNA-binding</keyword>
<dbReference type="InterPro" id="IPR050090">
    <property type="entry name" value="Tyrosine_recombinase_XerCD"/>
</dbReference>